<comment type="subunit">
    <text evidence="11">This enzyme consists of two polypeptide chains, which are synthesized in precursor form from a single polypeptide.</text>
</comment>
<keyword evidence="13" id="KW-0732">Signal</keyword>
<dbReference type="SUPFAM" id="SSF56235">
    <property type="entry name" value="N-terminal nucleophile aminohydrolases (Ntn hydrolases)"/>
    <property type="match status" value="1"/>
</dbReference>
<dbReference type="PANTHER" id="PTHR43199:SF1">
    <property type="entry name" value="GLUTATHIONE HYDROLASE PROENZYME"/>
    <property type="match status" value="1"/>
</dbReference>
<keyword evidence="7 11" id="KW-0012">Acyltransferase</keyword>
<comment type="catalytic activity">
    <reaction evidence="1 11">
        <text>an S-substituted glutathione + H2O = an S-substituted L-cysteinylglycine + L-glutamate</text>
        <dbReference type="Rhea" id="RHEA:59468"/>
        <dbReference type="ChEBI" id="CHEBI:15377"/>
        <dbReference type="ChEBI" id="CHEBI:29985"/>
        <dbReference type="ChEBI" id="CHEBI:90779"/>
        <dbReference type="ChEBI" id="CHEBI:143103"/>
        <dbReference type="EC" id="3.4.19.13"/>
    </reaction>
</comment>
<feature type="active site" description="Nucleophile" evidence="9">
    <location>
        <position position="405"/>
    </location>
</feature>
<dbReference type="InterPro" id="IPR000101">
    <property type="entry name" value="GGT_peptidase"/>
</dbReference>
<evidence type="ECO:0000256" key="10">
    <source>
        <dbReference type="PIRSR" id="PIRSR600101-2"/>
    </source>
</evidence>
<evidence type="ECO:0000256" key="7">
    <source>
        <dbReference type="ARBA" id="ARBA00023315"/>
    </source>
</evidence>
<dbReference type="PANTHER" id="PTHR43199">
    <property type="entry name" value="GLUTATHIONE HYDROLASE"/>
    <property type="match status" value="1"/>
</dbReference>
<comment type="pathway">
    <text evidence="11">Sulfur metabolism; glutathione metabolism.</text>
</comment>
<dbReference type="GO" id="GO:0103068">
    <property type="term" value="F:leukotriene C4 gamma-glutamyl transferase activity"/>
    <property type="evidence" value="ECO:0007669"/>
    <property type="project" value="UniProtKB-EC"/>
</dbReference>
<dbReference type="Proteomes" id="UP000520767">
    <property type="component" value="Unassembled WGS sequence"/>
</dbReference>
<sequence>MRTRRLAPALGLLLTVGLVTAPDAGAAPTKVPVAIGYGGAVVSDTIESTQAGIDILKKGGTAADAAVAVAATLGVTDPYVAGLGGGGYFVHYDARSRKVSTIDGRETTPQAGSPTMFVDPATGQPHAFPTAVTSGLGVGVPGMLATWERALDRWGRFSLRDNLKPAINVAERGFTVDATFREQTRQNATRFAQFGATAELFLPGGRLPVVGSTLRNPDLADTYREIARHGTDAFYGGDIGDDVVAAVQEPPVAPGATIDPLPGLMTIDDLAGYRTIDRRPTHVSYRGYDVYGMAPSSSGGITVGESLNILERYRLSGMDRVQALHHYLEASRLAFADRGRYIGDSDYVDVPQRELLSDRFAKQRACEIDPDAAAPGAVPPGDVTAGGQCAPDTAATPGGSQGFHTNHFVVSDRWGNVVSYTNTIEQLGGSGIVVPGRGFLLNNELTDFNFAPTQGDAPDPNLAEPGKRPRSSMSPTIVLKHGKPFLAVGSPGGATIITTVLQILVNRIDLGMSLPDAIAAPRASQRNAATTQVEPAFLALPEADGLAALGHSFAIRDTSPLDPTIKISPDIGVASGLEFTKHGKVIAAGEPVRRGGSAAAVVHPAR</sequence>
<dbReference type="EC" id="2.3.2.2" evidence="11"/>
<evidence type="ECO:0000256" key="6">
    <source>
        <dbReference type="ARBA" id="ARBA00023145"/>
    </source>
</evidence>
<dbReference type="EC" id="3.4.19.13" evidence="11"/>
<keyword evidence="6 11" id="KW-0865">Zymogen</keyword>
<keyword evidence="15" id="KW-1185">Reference proteome</keyword>
<evidence type="ECO:0000313" key="14">
    <source>
        <dbReference type="EMBL" id="MBB4908036.1"/>
    </source>
</evidence>
<comment type="catalytic activity">
    <reaction evidence="2 11">
        <text>glutathione + H2O = L-cysteinylglycine + L-glutamate</text>
        <dbReference type="Rhea" id="RHEA:28807"/>
        <dbReference type="ChEBI" id="CHEBI:15377"/>
        <dbReference type="ChEBI" id="CHEBI:29985"/>
        <dbReference type="ChEBI" id="CHEBI:57925"/>
        <dbReference type="ChEBI" id="CHEBI:61694"/>
        <dbReference type="EC" id="3.4.19.13"/>
    </reaction>
</comment>
<evidence type="ECO:0000256" key="1">
    <source>
        <dbReference type="ARBA" id="ARBA00001049"/>
    </source>
</evidence>
<dbReference type="GO" id="GO:0006751">
    <property type="term" value="P:glutathione catabolic process"/>
    <property type="evidence" value="ECO:0007669"/>
    <property type="project" value="UniProtKB-UniRule"/>
</dbReference>
<feature type="signal peptide" evidence="13">
    <location>
        <begin position="1"/>
        <end position="21"/>
    </location>
</feature>
<dbReference type="AlphaFoldDB" id="A0A7W7Q7G6"/>
<evidence type="ECO:0000256" key="4">
    <source>
        <dbReference type="ARBA" id="ARBA00022679"/>
    </source>
</evidence>
<protein>
    <recommendedName>
        <fullName evidence="11">Glutathione hydrolase proenzyme</fullName>
        <ecNumber evidence="11">2.3.2.2</ecNumber>
        <ecNumber evidence="11">3.4.19.13</ecNumber>
    </recommendedName>
    <component>
        <recommendedName>
            <fullName evidence="11">Glutathione hydrolase large chain</fullName>
        </recommendedName>
    </component>
    <component>
        <recommendedName>
            <fullName evidence="11">Glutathione hydrolase small chain</fullName>
        </recommendedName>
    </component>
</protein>
<dbReference type="Pfam" id="PF01019">
    <property type="entry name" value="G_glu_transpept"/>
    <property type="match status" value="1"/>
</dbReference>
<organism evidence="14 15">
    <name type="scientific">Actinophytocola algeriensis</name>
    <dbReference type="NCBI Taxonomy" id="1768010"/>
    <lineage>
        <taxon>Bacteria</taxon>
        <taxon>Bacillati</taxon>
        <taxon>Actinomycetota</taxon>
        <taxon>Actinomycetes</taxon>
        <taxon>Pseudonocardiales</taxon>
        <taxon>Pseudonocardiaceae</taxon>
    </lineage>
</organism>
<evidence type="ECO:0000256" key="8">
    <source>
        <dbReference type="ARBA" id="ARBA00047417"/>
    </source>
</evidence>
<feature type="binding site" evidence="10">
    <location>
        <begin position="471"/>
        <end position="472"/>
    </location>
    <ligand>
        <name>L-glutamate</name>
        <dbReference type="ChEBI" id="CHEBI:29985"/>
    </ligand>
</feature>
<feature type="binding site" evidence="10">
    <location>
        <position position="105"/>
    </location>
    <ligand>
        <name>L-glutamate</name>
        <dbReference type="ChEBI" id="CHEBI:29985"/>
    </ligand>
</feature>
<dbReference type="UniPathway" id="UPA00204"/>
<evidence type="ECO:0000313" key="15">
    <source>
        <dbReference type="Proteomes" id="UP000520767"/>
    </source>
</evidence>
<dbReference type="Gene3D" id="3.60.20.40">
    <property type="match status" value="1"/>
</dbReference>
<evidence type="ECO:0000256" key="2">
    <source>
        <dbReference type="ARBA" id="ARBA00001089"/>
    </source>
</evidence>
<accession>A0A7W7Q7G6</accession>
<gene>
    <name evidence="14" type="ORF">FHR82_004278</name>
</gene>
<keyword evidence="4 11" id="KW-0808">Transferase</keyword>
<dbReference type="NCBIfam" id="TIGR00066">
    <property type="entry name" value="g_glut_trans"/>
    <property type="match status" value="1"/>
</dbReference>
<comment type="caution">
    <text evidence="14">The sequence shown here is derived from an EMBL/GenBank/DDBJ whole genome shotgun (WGS) entry which is preliminary data.</text>
</comment>
<feature type="chain" id="PRO_5039458766" description="Glutathione hydrolase proenzyme" evidence="13">
    <location>
        <begin position="22"/>
        <end position="606"/>
    </location>
</feature>
<keyword evidence="11" id="KW-0317">Glutathione biosynthesis</keyword>
<keyword evidence="5 11" id="KW-0378">Hydrolase</keyword>
<proteinExistence type="inferred from homology"/>
<name>A0A7W7Q7G6_9PSEU</name>
<dbReference type="Gene3D" id="1.10.246.130">
    <property type="match status" value="1"/>
</dbReference>
<feature type="binding site" evidence="10">
    <location>
        <position position="493"/>
    </location>
    <ligand>
        <name>L-glutamate</name>
        <dbReference type="ChEBI" id="CHEBI:29985"/>
    </ligand>
</feature>
<dbReference type="InterPro" id="IPR051792">
    <property type="entry name" value="GGT_bact"/>
</dbReference>
<dbReference type="GO" id="GO:0006750">
    <property type="term" value="P:glutathione biosynthetic process"/>
    <property type="evidence" value="ECO:0007669"/>
    <property type="project" value="UniProtKB-KW"/>
</dbReference>
<evidence type="ECO:0000256" key="12">
    <source>
        <dbReference type="SAM" id="MobiDB-lite"/>
    </source>
</evidence>
<reference evidence="14 15" key="1">
    <citation type="submission" date="2020-08" db="EMBL/GenBank/DDBJ databases">
        <title>Genomic Encyclopedia of Type Strains, Phase III (KMG-III): the genomes of soil and plant-associated and newly described type strains.</title>
        <authorList>
            <person name="Whitman W."/>
        </authorList>
    </citation>
    <scope>NUCLEOTIDE SEQUENCE [LARGE SCALE GENOMIC DNA]</scope>
    <source>
        <strain evidence="14 15">CECT 8960</strain>
    </source>
</reference>
<evidence type="ECO:0000256" key="9">
    <source>
        <dbReference type="PIRSR" id="PIRSR600101-1"/>
    </source>
</evidence>
<evidence type="ECO:0000256" key="13">
    <source>
        <dbReference type="SAM" id="SignalP"/>
    </source>
</evidence>
<feature type="binding site" evidence="10">
    <location>
        <position position="447"/>
    </location>
    <ligand>
        <name>L-glutamate</name>
        <dbReference type="ChEBI" id="CHEBI:29985"/>
    </ligand>
</feature>
<comment type="PTM">
    <text evidence="11">Cleaved by autocatalysis into a large and a small subunit.</text>
</comment>
<comment type="similarity">
    <text evidence="3 11">Belongs to the gamma-glutamyltransferase family.</text>
</comment>
<dbReference type="PRINTS" id="PR01210">
    <property type="entry name" value="GGTRANSPTASE"/>
</dbReference>
<dbReference type="InterPro" id="IPR043137">
    <property type="entry name" value="GGT_ssub_C"/>
</dbReference>
<evidence type="ECO:0000256" key="11">
    <source>
        <dbReference type="RuleBase" id="RU368036"/>
    </source>
</evidence>
<comment type="catalytic activity">
    <reaction evidence="8 11">
        <text>an N-terminal (5-L-glutamyl)-[peptide] + an alpha-amino acid = 5-L-glutamyl amino acid + an N-terminal L-alpha-aminoacyl-[peptide]</text>
        <dbReference type="Rhea" id="RHEA:23904"/>
        <dbReference type="Rhea" id="RHEA-COMP:9780"/>
        <dbReference type="Rhea" id="RHEA-COMP:9795"/>
        <dbReference type="ChEBI" id="CHEBI:77644"/>
        <dbReference type="ChEBI" id="CHEBI:78597"/>
        <dbReference type="ChEBI" id="CHEBI:78599"/>
        <dbReference type="ChEBI" id="CHEBI:78608"/>
        <dbReference type="EC" id="2.3.2.2"/>
    </reaction>
</comment>
<dbReference type="EMBL" id="JACHJQ010000004">
    <property type="protein sequence ID" value="MBB4908036.1"/>
    <property type="molecule type" value="Genomic_DNA"/>
</dbReference>
<evidence type="ECO:0000256" key="5">
    <source>
        <dbReference type="ARBA" id="ARBA00022801"/>
    </source>
</evidence>
<dbReference type="GO" id="GO:0036374">
    <property type="term" value="F:glutathione hydrolase activity"/>
    <property type="evidence" value="ECO:0007669"/>
    <property type="project" value="UniProtKB-UniRule"/>
</dbReference>
<evidence type="ECO:0000256" key="3">
    <source>
        <dbReference type="ARBA" id="ARBA00009381"/>
    </source>
</evidence>
<dbReference type="InterPro" id="IPR029055">
    <property type="entry name" value="Ntn_hydrolases_N"/>
</dbReference>
<dbReference type="RefSeq" id="WP_184812154.1">
    <property type="nucleotide sequence ID" value="NZ_JACHJQ010000004.1"/>
</dbReference>
<dbReference type="InterPro" id="IPR043138">
    <property type="entry name" value="GGT_lsub"/>
</dbReference>
<feature type="region of interest" description="Disordered" evidence="12">
    <location>
        <begin position="451"/>
        <end position="473"/>
    </location>
</feature>